<feature type="region of interest" description="Disordered" evidence="1">
    <location>
        <begin position="52"/>
        <end position="149"/>
    </location>
</feature>
<evidence type="ECO:0000256" key="1">
    <source>
        <dbReference type="SAM" id="MobiDB-lite"/>
    </source>
</evidence>
<dbReference type="EMBL" id="SCKG01000014">
    <property type="protein sequence ID" value="TDH03887.1"/>
    <property type="molecule type" value="Genomic_DNA"/>
</dbReference>
<keyword evidence="3" id="KW-1185">Reference proteome</keyword>
<comment type="caution">
    <text evidence="2">The sequence shown here is derived from an EMBL/GenBank/DDBJ whole genome shotgun (WGS) entry which is preliminary data.</text>
</comment>
<accession>A0A484CJZ5</accession>
<reference evidence="2 3" key="1">
    <citation type="submission" date="2019-01" db="EMBL/GenBank/DDBJ databases">
        <title>A chromosome-scale genome assembly of the yellow perch, Perca flavescens.</title>
        <authorList>
            <person name="Feron R."/>
            <person name="Morvezen R."/>
            <person name="Bestin A."/>
            <person name="Haffray P."/>
            <person name="Klopp C."/>
            <person name="Zahm M."/>
            <person name="Cabau C."/>
            <person name="Roques C."/>
            <person name="Donnadieu C."/>
            <person name="Bouchez O."/>
            <person name="Christie M."/>
            <person name="Larson W."/>
            <person name="Guiguen Y."/>
        </authorList>
    </citation>
    <scope>NUCLEOTIDE SEQUENCE [LARGE SCALE GENOMIC DNA]</scope>
    <source>
        <strain evidence="2">YP-PL-M2</strain>
        <tissue evidence="2">Blood</tissue>
    </source>
</reference>
<name>A0A484CJZ5_PERFV</name>
<protein>
    <submittedName>
        <fullName evidence="2">Uncharacterized protein</fullName>
    </submittedName>
</protein>
<organism evidence="2 3">
    <name type="scientific">Perca flavescens</name>
    <name type="common">American yellow perch</name>
    <name type="synonym">Morone flavescens</name>
    <dbReference type="NCBI Taxonomy" id="8167"/>
    <lineage>
        <taxon>Eukaryota</taxon>
        <taxon>Metazoa</taxon>
        <taxon>Chordata</taxon>
        <taxon>Craniata</taxon>
        <taxon>Vertebrata</taxon>
        <taxon>Euteleostomi</taxon>
        <taxon>Actinopterygii</taxon>
        <taxon>Neopterygii</taxon>
        <taxon>Teleostei</taxon>
        <taxon>Neoteleostei</taxon>
        <taxon>Acanthomorphata</taxon>
        <taxon>Eupercaria</taxon>
        <taxon>Perciformes</taxon>
        <taxon>Percoidei</taxon>
        <taxon>Percidae</taxon>
        <taxon>Percinae</taxon>
        <taxon>Perca</taxon>
    </lineage>
</organism>
<evidence type="ECO:0000313" key="2">
    <source>
        <dbReference type="EMBL" id="TDH03887.1"/>
    </source>
</evidence>
<evidence type="ECO:0000313" key="3">
    <source>
        <dbReference type="Proteomes" id="UP000295070"/>
    </source>
</evidence>
<gene>
    <name evidence="2" type="ORF">EPR50_G00146900</name>
</gene>
<dbReference type="STRING" id="8167.A0A484CJZ5"/>
<dbReference type="Proteomes" id="UP000295070">
    <property type="component" value="Chromosome 14"/>
</dbReference>
<sequence length="189" mass="19963">MPYKRPASGKKNTFYRTLGKDTGNHLSSNMKYLVLGLFFLALLGFICAQTSPSSSNTTEMPYNNTANTTWPSIYTTTDNNNTTGSIPTGSKPTGSNPTRSNPTWSNPTGSIPTGSNPTGSNPTGSNSTRSNPTGSNPTGSNPISSLTPTMVTRPTAMTATVNMTTKIGQSHIFTSVSLLFGSLVLQALW</sequence>
<dbReference type="AlphaFoldDB" id="A0A484CJZ5"/>
<proteinExistence type="predicted"/>